<keyword evidence="3" id="KW-1185">Reference proteome</keyword>
<protein>
    <submittedName>
        <fullName evidence="2">Uncharacterized protein</fullName>
    </submittedName>
</protein>
<dbReference type="Proteomes" id="UP000199150">
    <property type="component" value="Unassembled WGS sequence"/>
</dbReference>
<dbReference type="OrthoDB" id="5339269at2"/>
<dbReference type="RefSeq" id="WP_139159666.1">
    <property type="nucleotide sequence ID" value="NZ_CBCRYE010000001.1"/>
</dbReference>
<name>A0A1G4S3G9_9CAUL</name>
<evidence type="ECO:0000256" key="1">
    <source>
        <dbReference type="SAM" id="SignalP"/>
    </source>
</evidence>
<dbReference type="AlphaFoldDB" id="A0A1G4S3G9"/>
<organism evidence="2 3">
    <name type="scientific">Asticcacaulis taihuensis</name>
    <dbReference type="NCBI Taxonomy" id="260084"/>
    <lineage>
        <taxon>Bacteria</taxon>
        <taxon>Pseudomonadati</taxon>
        <taxon>Pseudomonadota</taxon>
        <taxon>Alphaproteobacteria</taxon>
        <taxon>Caulobacterales</taxon>
        <taxon>Caulobacteraceae</taxon>
        <taxon>Asticcacaulis</taxon>
    </lineage>
</organism>
<keyword evidence="1" id="KW-0732">Signal</keyword>
<evidence type="ECO:0000313" key="2">
    <source>
        <dbReference type="EMBL" id="SCW62899.1"/>
    </source>
</evidence>
<proteinExistence type="predicted"/>
<accession>A0A1G4S3G9</accession>
<feature type="signal peptide" evidence="1">
    <location>
        <begin position="1"/>
        <end position="31"/>
    </location>
</feature>
<sequence length="204" mass="22189">MTNIKLKIVRSCNVGFIVALATAFSPLCSYAQSGGVSVNYEAKGNLAITHKLACMSLSDMKTDYTPADIYPAFADCVSKERYDDATQLFMLAGAYAKFDTLRVTDQTAHEASTVLVIESLANIDEAKKLAWSENISRFAEGDEKQHAEICAHIQHVGAPTYYPGYMIQHGMNAFSPAPPAPLVESFNASKAWETTLTAYLQCAA</sequence>
<evidence type="ECO:0000313" key="3">
    <source>
        <dbReference type="Proteomes" id="UP000199150"/>
    </source>
</evidence>
<reference evidence="3" key="1">
    <citation type="submission" date="2016-10" db="EMBL/GenBank/DDBJ databases">
        <authorList>
            <person name="Varghese N."/>
            <person name="Submissions S."/>
        </authorList>
    </citation>
    <scope>NUCLEOTIDE SEQUENCE [LARGE SCALE GENOMIC DNA]</scope>
    <source>
        <strain evidence="3">CGMCC 1.3431</strain>
    </source>
</reference>
<dbReference type="EMBL" id="FMTS01000003">
    <property type="protein sequence ID" value="SCW62899.1"/>
    <property type="molecule type" value="Genomic_DNA"/>
</dbReference>
<gene>
    <name evidence="2" type="ORF">SAMN02927928_2337</name>
</gene>
<feature type="chain" id="PRO_5011494325" evidence="1">
    <location>
        <begin position="32"/>
        <end position="204"/>
    </location>
</feature>